<evidence type="ECO:0000313" key="2">
    <source>
        <dbReference type="EMBL" id="PQM33964.1"/>
    </source>
</evidence>
<sequence length="71" mass="8501">MDFEVEDEELQEQAASNKKSEEHEVINDLESRTRVMKLLPRRSPDFFQVLVSESPKSDVYDERDFVWLFVH</sequence>
<name>A0A314UC69_PRUYE</name>
<keyword evidence="3" id="KW-1185">Reference proteome</keyword>
<evidence type="ECO:0000256" key="1">
    <source>
        <dbReference type="SAM" id="MobiDB-lite"/>
    </source>
</evidence>
<protein>
    <submittedName>
        <fullName evidence="2">Uncharacterized protein</fullName>
    </submittedName>
</protein>
<dbReference type="Proteomes" id="UP000250321">
    <property type="component" value="Unassembled WGS sequence"/>
</dbReference>
<feature type="region of interest" description="Disordered" evidence="1">
    <location>
        <begin position="1"/>
        <end position="25"/>
    </location>
</feature>
<proteinExistence type="predicted"/>
<evidence type="ECO:0000313" key="3">
    <source>
        <dbReference type="Proteomes" id="UP000250321"/>
    </source>
</evidence>
<gene>
    <name evidence="2" type="ORF">Pyn_21293</name>
</gene>
<comment type="caution">
    <text evidence="2">The sequence shown here is derived from an EMBL/GenBank/DDBJ whole genome shotgun (WGS) entry which is preliminary data.</text>
</comment>
<feature type="compositionally biased region" description="Acidic residues" evidence="1">
    <location>
        <begin position="1"/>
        <end position="11"/>
    </location>
</feature>
<reference evidence="2 3" key="1">
    <citation type="submission" date="2018-02" db="EMBL/GenBank/DDBJ databases">
        <title>Draft genome of wild Prunus yedoensis var. nudiflora.</title>
        <authorList>
            <person name="Baek S."/>
            <person name="Kim J.-H."/>
            <person name="Choi K."/>
            <person name="Kim G.-B."/>
            <person name="Cho A."/>
            <person name="Jang H."/>
            <person name="Shin C.-H."/>
            <person name="Yu H.-J."/>
            <person name="Mun J.-H."/>
        </authorList>
    </citation>
    <scope>NUCLEOTIDE SEQUENCE [LARGE SCALE GENOMIC DNA]</scope>
    <source>
        <strain evidence="3">cv. Jeju island</strain>
        <tissue evidence="2">Leaf</tissue>
    </source>
</reference>
<dbReference type="EMBL" id="PJQY01003849">
    <property type="protein sequence ID" value="PQM33964.1"/>
    <property type="molecule type" value="Genomic_DNA"/>
</dbReference>
<dbReference type="AlphaFoldDB" id="A0A314UC69"/>
<organism evidence="2 3">
    <name type="scientific">Prunus yedoensis var. nudiflora</name>
    <dbReference type="NCBI Taxonomy" id="2094558"/>
    <lineage>
        <taxon>Eukaryota</taxon>
        <taxon>Viridiplantae</taxon>
        <taxon>Streptophyta</taxon>
        <taxon>Embryophyta</taxon>
        <taxon>Tracheophyta</taxon>
        <taxon>Spermatophyta</taxon>
        <taxon>Magnoliopsida</taxon>
        <taxon>eudicotyledons</taxon>
        <taxon>Gunneridae</taxon>
        <taxon>Pentapetalae</taxon>
        <taxon>rosids</taxon>
        <taxon>fabids</taxon>
        <taxon>Rosales</taxon>
        <taxon>Rosaceae</taxon>
        <taxon>Amygdaloideae</taxon>
        <taxon>Amygdaleae</taxon>
        <taxon>Prunus</taxon>
    </lineage>
</organism>
<accession>A0A314UC69</accession>